<keyword evidence="6" id="KW-0249">Electron transport</keyword>
<feature type="chain" id="PRO_5046162963" description="Pseudoazurin" evidence="9">
    <location>
        <begin position="24"/>
        <end position="147"/>
    </location>
</feature>
<keyword evidence="9" id="KW-0732">Signal</keyword>
<dbReference type="Gene3D" id="2.60.40.420">
    <property type="entry name" value="Cupredoxins - blue copper proteins"/>
    <property type="match status" value="1"/>
</dbReference>
<evidence type="ECO:0000313" key="12">
    <source>
        <dbReference type="Proteomes" id="UP001595711"/>
    </source>
</evidence>
<feature type="domain" description="Blue (type 1) copper" evidence="10">
    <location>
        <begin position="31"/>
        <end position="115"/>
    </location>
</feature>
<dbReference type="InterPro" id="IPR001235">
    <property type="entry name" value="Copper_blue_Plastocyanin"/>
</dbReference>
<dbReference type="Pfam" id="PF00127">
    <property type="entry name" value="Copper-bind"/>
    <property type="match status" value="1"/>
</dbReference>
<comment type="subcellular location">
    <subcellularLocation>
        <location evidence="2">Periplasm</location>
    </subcellularLocation>
</comment>
<feature type="signal peptide" evidence="9">
    <location>
        <begin position="1"/>
        <end position="23"/>
    </location>
</feature>
<dbReference type="EMBL" id="JBHRYJ010000001">
    <property type="protein sequence ID" value="MFC3674961.1"/>
    <property type="molecule type" value="Genomic_DNA"/>
</dbReference>
<keyword evidence="5" id="KW-0574">Periplasm</keyword>
<dbReference type="PRINTS" id="PR00155">
    <property type="entry name" value="AMICYANIN"/>
</dbReference>
<evidence type="ECO:0000256" key="7">
    <source>
        <dbReference type="ARBA" id="ARBA00023008"/>
    </source>
</evidence>
<sequence length="147" mass="15472">MKKAIAISIATAALVAATTPVYASVITVKEQNQSEEEKFVFEDALIRIQPGDTVVFEPADRGHNAESITGMLPAGAVAIKTPFSKEGRVTFTTPGVYGVKCLPHFGLGMIAIIVVGDPVNLAEVKQAAEKLPPMAKARAAKLLAQLS</sequence>
<evidence type="ECO:0000256" key="8">
    <source>
        <dbReference type="NCBIfam" id="TIGR02375"/>
    </source>
</evidence>
<proteinExistence type="predicted"/>
<comment type="caution">
    <text evidence="11">The sequence shown here is derived from an EMBL/GenBank/DDBJ whole genome shotgun (WGS) entry which is preliminary data.</text>
</comment>
<dbReference type="SUPFAM" id="SSF49503">
    <property type="entry name" value="Cupredoxins"/>
    <property type="match status" value="1"/>
</dbReference>
<organism evidence="11 12">
    <name type="scientific">Ferrovibrio xuzhouensis</name>
    <dbReference type="NCBI Taxonomy" id="1576914"/>
    <lineage>
        <taxon>Bacteria</taxon>
        <taxon>Pseudomonadati</taxon>
        <taxon>Pseudomonadota</taxon>
        <taxon>Alphaproteobacteria</taxon>
        <taxon>Rhodospirillales</taxon>
        <taxon>Rhodospirillaceae</taxon>
        <taxon>Ferrovibrio</taxon>
    </lineage>
</organism>
<evidence type="ECO:0000256" key="1">
    <source>
        <dbReference type="ARBA" id="ARBA00001935"/>
    </source>
</evidence>
<name>A0ABV7VDT4_9PROT</name>
<dbReference type="InterPro" id="IPR000923">
    <property type="entry name" value="BlueCu_1"/>
</dbReference>
<dbReference type="NCBIfam" id="TIGR02375">
    <property type="entry name" value="pseudoazurin"/>
    <property type="match status" value="1"/>
</dbReference>
<evidence type="ECO:0000313" key="11">
    <source>
        <dbReference type="EMBL" id="MFC3674961.1"/>
    </source>
</evidence>
<evidence type="ECO:0000256" key="3">
    <source>
        <dbReference type="ARBA" id="ARBA00022448"/>
    </source>
</evidence>
<protein>
    <recommendedName>
        <fullName evidence="8">Pseudoazurin</fullName>
    </recommendedName>
</protein>
<comment type="cofactor">
    <cofactor evidence="1">
        <name>Cu cation</name>
        <dbReference type="ChEBI" id="CHEBI:23378"/>
    </cofactor>
</comment>
<gene>
    <name evidence="11" type="ORF">ACFOOQ_05350</name>
</gene>
<evidence type="ECO:0000256" key="5">
    <source>
        <dbReference type="ARBA" id="ARBA00022764"/>
    </source>
</evidence>
<reference evidence="12" key="1">
    <citation type="journal article" date="2019" name="Int. J. Syst. Evol. Microbiol.">
        <title>The Global Catalogue of Microorganisms (GCM) 10K type strain sequencing project: providing services to taxonomists for standard genome sequencing and annotation.</title>
        <authorList>
            <consortium name="The Broad Institute Genomics Platform"/>
            <consortium name="The Broad Institute Genome Sequencing Center for Infectious Disease"/>
            <person name="Wu L."/>
            <person name="Ma J."/>
        </authorList>
    </citation>
    <scope>NUCLEOTIDE SEQUENCE [LARGE SCALE GENOMIC DNA]</scope>
    <source>
        <strain evidence="12">KCTC 42182</strain>
    </source>
</reference>
<evidence type="ECO:0000256" key="6">
    <source>
        <dbReference type="ARBA" id="ARBA00022982"/>
    </source>
</evidence>
<dbReference type="Proteomes" id="UP001595711">
    <property type="component" value="Unassembled WGS sequence"/>
</dbReference>
<dbReference type="PRINTS" id="PR00156">
    <property type="entry name" value="COPPERBLUE"/>
</dbReference>
<keyword evidence="12" id="KW-1185">Reference proteome</keyword>
<evidence type="ECO:0000256" key="4">
    <source>
        <dbReference type="ARBA" id="ARBA00022723"/>
    </source>
</evidence>
<dbReference type="InterPro" id="IPR008972">
    <property type="entry name" value="Cupredoxin"/>
</dbReference>
<evidence type="ECO:0000256" key="9">
    <source>
        <dbReference type="SAM" id="SignalP"/>
    </source>
</evidence>
<dbReference type="InterPro" id="IPR002386">
    <property type="entry name" value="Amicyanin/Pseudoazurin"/>
</dbReference>
<evidence type="ECO:0000259" key="10">
    <source>
        <dbReference type="Pfam" id="PF00127"/>
    </source>
</evidence>
<keyword evidence="3" id="KW-0813">Transport</keyword>
<evidence type="ECO:0000256" key="2">
    <source>
        <dbReference type="ARBA" id="ARBA00004418"/>
    </source>
</evidence>
<dbReference type="RefSeq" id="WP_379722624.1">
    <property type="nucleotide sequence ID" value="NZ_JBHRYJ010000001.1"/>
</dbReference>
<dbReference type="InterPro" id="IPR012745">
    <property type="entry name" value="Pseudoazurin"/>
</dbReference>
<accession>A0ABV7VDT4</accession>
<keyword evidence="7" id="KW-0186">Copper</keyword>
<keyword evidence="4" id="KW-0479">Metal-binding</keyword>